<reference evidence="1 2" key="1">
    <citation type="submission" date="2014-07" db="EMBL/GenBank/DDBJ databases">
        <title>Methanogenic archaea and the global carbon cycle.</title>
        <authorList>
            <person name="Henriksen J.R."/>
            <person name="Luke J."/>
            <person name="Reinhart S."/>
            <person name="Benedict M.N."/>
            <person name="Youngblut N.D."/>
            <person name="Metcalf M.E."/>
            <person name="Whitaker R.J."/>
            <person name="Metcalf W.W."/>
        </authorList>
    </citation>
    <scope>NUCLEOTIDE SEQUENCE [LARGE SCALE GENOMIC DNA]</scope>
    <source>
        <strain evidence="1 2">MS</strain>
    </source>
</reference>
<organism evidence="1 2">
    <name type="scientific">Methanosarcina barkeri MS</name>
    <dbReference type="NCBI Taxonomy" id="1434108"/>
    <lineage>
        <taxon>Archaea</taxon>
        <taxon>Methanobacteriati</taxon>
        <taxon>Methanobacteriota</taxon>
        <taxon>Stenosarchaea group</taxon>
        <taxon>Methanomicrobia</taxon>
        <taxon>Methanosarcinales</taxon>
        <taxon>Methanosarcinaceae</taxon>
        <taxon>Methanosarcina</taxon>
    </lineage>
</organism>
<protein>
    <submittedName>
        <fullName evidence="1">Uncharacterized protein</fullName>
    </submittedName>
</protein>
<dbReference type="HOGENOM" id="CLU_059310_0_0_2"/>
<dbReference type="PATRIC" id="fig|1434108.4.peg.1910"/>
<evidence type="ECO:0000313" key="2">
    <source>
        <dbReference type="Proteomes" id="UP000033033"/>
    </source>
</evidence>
<dbReference type="KEGG" id="mby:MSBRM_1524"/>
<dbReference type="EMBL" id="CP009528">
    <property type="protein sequence ID" value="AKB54522.1"/>
    <property type="molecule type" value="Genomic_DNA"/>
</dbReference>
<keyword evidence="2" id="KW-1185">Reference proteome</keyword>
<evidence type="ECO:0000313" key="1">
    <source>
        <dbReference type="EMBL" id="AKB54522.1"/>
    </source>
</evidence>
<dbReference type="Proteomes" id="UP000033033">
    <property type="component" value="Chromosome"/>
</dbReference>
<gene>
    <name evidence="1" type="ORF">MSBRM_1524</name>
</gene>
<name>A0A0E3QU15_METBA</name>
<accession>A0A0E3QU15</accession>
<dbReference type="AlphaFoldDB" id="A0A0E3QU15"/>
<sequence length="307" mass="32520">MGSGVSPVDINELDEVRTIEEGFKKAYSGDQKETVEAIDKLKGFALQLIHLDANAENELDIKALIISIGDIARVSAEMKMEQVCSVSGCVLVDIALEAASQKREPVAIKALSIVGSLAMEFAGKGLGVAARSTSESLGTCGKGSSRMKMETMISLSEVYLMQVSLISIEKGLHKAGIAAIGYLGEIGIASAKQAIETSTLEAAVILEDLGNTAVSENNESYAKAVIEALENLGTEASQGGMKNVLVQIAWSLEMIRVLALDRGMKGACFAAKAALESINTAGLLDAEQNLEKIREIKEFHSVILKKS</sequence>
<proteinExistence type="predicted"/>